<dbReference type="RefSeq" id="WP_135481064.1">
    <property type="nucleotide sequence ID" value="NZ_SRMF01000001.1"/>
</dbReference>
<gene>
    <name evidence="6" type="ORF">E4656_03035</name>
</gene>
<evidence type="ECO:0000256" key="1">
    <source>
        <dbReference type="ARBA" id="ARBA00004308"/>
    </source>
</evidence>
<reference evidence="6 7" key="1">
    <citation type="submission" date="2019-04" db="EMBL/GenBank/DDBJ databases">
        <title>Natronospirillum operosus gen. nov., sp. nov., a haloalkaliphilic satellite isolated from decaying biomass of laboratory culture of cyanobacterium Geitlerinema sp. and proposal of Natronospirillaceae fam. nov. and Saccharospirillaceae fam. nov.</title>
        <authorList>
            <person name="Kevbrin V."/>
            <person name="Boltyanskaya Y."/>
            <person name="Koziaeva V."/>
            <person name="Grouzdev D.S."/>
            <person name="Park M."/>
            <person name="Cho J."/>
        </authorList>
    </citation>
    <scope>NUCLEOTIDE SEQUENCE [LARGE SCALE GENOMIC DNA]</scope>
    <source>
        <strain evidence="6 7">G-116</strain>
    </source>
</reference>
<name>A0A4Z0WC72_9GAMM</name>
<proteinExistence type="predicted"/>
<dbReference type="GO" id="GO:0012505">
    <property type="term" value="C:endomembrane system"/>
    <property type="evidence" value="ECO:0007669"/>
    <property type="project" value="UniProtKB-SubCell"/>
</dbReference>
<dbReference type="SUPFAM" id="SSF53850">
    <property type="entry name" value="Periplasmic binding protein-like II"/>
    <property type="match status" value="1"/>
</dbReference>
<dbReference type="AlphaFoldDB" id="A0A4Z0WC72"/>
<dbReference type="InterPro" id="IPR044527">
    <property type="entry name" value="NrtA/CpmA_ABC-bd_dom"/>
</dbReference>
<accession>A0A4Z0WC72</accession>
<sequence>MLSSVHSTVRPRPLKLGFLPLMDCAPLIVAQEAGYFEAEGLLVQLQREPSWSSIRDKLVFGLLDGAHMLAPMPLACTLGLGSINKPVVTGLGLGLNGNAMTLSRTLHDQLLSLCGKANTAGRSPSPSELALALRQWLDHNPASGLTLASVFPYSMHQYMLRHWLSLGGIDPDRELSLVVVPPDMMVSALQSGEIQGYCVGEPYNGLAVRQDAGRIAFTGHDLWPEAPEKVFGVTESWADRYPDTHYRVIRALLRACQWLDEPTNRAELAHLLARPEYVGLDADTLRMAVAQMSSDCSPLLPCTHKHFFAHGGTAPLKSRMRWIADQMLHWQQVEQAVPDSMLDQVCRLEPYDAAAQSLSLPTTAELSARPGPVTV</sequence>
<evidence type="ECO:0000256" key="4">
    <source>
        <dbReference type="ARBA" id="ARBA00022519"/>
    </source>
</evidence>
<keyword evidence="7" id="KW-1185">Reference proteome</keyword>
<dbReference type="Pfam" id="PF13379">
    <property type="entry name" value="NMT1_2"/>
    <property type="match status" value="1"/>
</dbReference>
<dbReference type="Gene3D" id="3.40.190.10">
    <property type="entry name" value="Periplasmic binding protein-like II"/>
    <property type="match status" value="2"/>
</dbReference>
<evidence type="ECO:0000313" key="6">
    <source>
        <dbReference type="EMBL" id="TGG95414.1"/>
    </source>
</evidence>
<evidence type="ECO:0000256" key="5">
    <source>
        <dbReference type="ARBA" id="ARBA00023136"/>
    </source>
</evidence>
<keyword evidence="3" id="KW-1003">Cell membrane</keyword>
<organism evidence="6 7">
    <name type="scientific">Natronospirillum operosum</name>
    <dbReference type="NCBI Taxonomy" id="2759953"/>
    <lineage>
        <taxon>Bacteria</taxon>
        <taxon>Pseudomonadati</taxon>
        <taxon>Pseudomonadota</taxon>
        <taxon>Gammaproteobacteria</taxon>
        <taxon>Oceanospirillales</taxon>
        <taxon>Natronospirillaceae</taxon>
        <taxon>Natronospirillum</taxon>
    </lineage>
</organism>
<keyword evidence="4" id="KW-0997">Cell inner membrane</keyword>
<dbReference type="PANTHER" id="PTHR30024:SF43">
    <property type="entry name" value="BLL4572 PROTEIN"/>
    <property type="match status" value="1"/>
</dbReference>
<evidence type="ECO:0000256" key="2">
    <source>
        <dbReference type="ARBA" id="ARBA00022448"/>
    </source>
</evidence>
<dbReference type="Proteomes" id="UP000297475">
    <property type="component" value="Unassembled WGS sequence"/>
</dbReference>
<evidence type="ECO:0000313" key="7">
    <source>
        <dbReference type="Proteomes" id="UP000297475"/>
    </source>
</evidence>
<evidence type="ECO:0008006" key="8">
    <source>
        <dbReference type="Google" id="ProtNLM"/>
    </source>
</evidence>
<protein>
    <recommendedName>
        <fullName evidence="8">Nitrate transporter</fullName>
    </recommendedName>
</protein>
<keyword evidence="2" id="KW-0813">Transport</keyword>
<dbReference type="OrthoDB" id="9815454at2"/>
<comment type="caution">
    <text evidence="6">The sequence shown here is derived from an EMBL/GenBank/DDBJ whole genome shotgun (WGS) entry which is preliminary data.</text>
</comment>
<dbReference type="CDD" id="cd13553">
    <property type="entry name" value="PBP2_NrtA_CpmA_like"/>
    <property type="match status" value="1"/>
</dbReference>
<comment type="subcellular location">
    <subcellularLocation>
        <location evidence="1">Endomembrane system</location>
    </subcellularLocation>
</comment>
<dbReference type="PANTHER" id="PTHR30024">
    <property type="entry name" value="ALIPHATIC SULFONATES-BINDING PROTEIN-RELATED"/>
    <property type="match status" value="1"/>
</dbReference>
<dbReference type="EMBL" id="SRMF01000001">
    <property type="protein sequence ID" value="TGG95414.1"/>
    <property type="molecule type" value="Genomic_DNA"/>
</dbReference>
<evidence type="ECO:0000256" key="3">
    <source>
        <dbReference type="ARBA" id="ARBA00022475"/>
    </source>
</evidence>
<keyword evidence="5" id="KW-0472">Membrane</keyword>